<dbReference type="AlphaFoldDB" id="A0A6P0GB44"/>
<name>A0A6P0GB44_9ACTN</name>
<feature type="region of interest" description="Disordered" evidence="1">
    <location>
        <begin position="153"/>
        <end position="204"/>
    </location>
</feature>
<evidence type="ECO:0008006" key="4">
    <source>
        <dbReference type="Google" id="ProtNLM"/>
    </source>
</evidence>
<feature type="non-terminal residue" evidence="2">
    <location>
        <position position="204"/>
    </location>
</feature>
<dbReference type="Proteomes" id="UP000471126">
    <property type="component" value="Unassembled WGS sequence"/>
</dbReference>
<evidence type="ECO:0000256" key="1">
    <source>
        <dbReference type="SAM" id="MobiDB-lite"/>
    </source>
</evidence>
<gene>
    <name evidence="2" type="ORF">GCU54_03615</name>
</gene>
<protein>
    <recommendedName>
        <fullName evidence="4">DUF4267 domain-containing protein</fullName>
    </recommendedName>
</protein>
<sequence>MSARPARRTARLLGLTSLGLGTSMLVSPTGVARFAGVDDSPVAVPVITAVGARELAHAAGLLAGRPGWAWTRVLGDAVDLTVMGVALSNRRGAREQQLRNVVVGASALALLDLLTALRSRRRRTPVPSSDARPGGTGLVASLIDVRPALAGEPRRPVVPASVTATSDVRASGALAPENATPENATPENATPGSAARETAASDTP</sequence>
<accession>A0A6P0GB44</accession>
<proteinExistence type="predicted"/>
<evidence type="ECO:0000313" key="3">
    <source>
        <dbReference type="Proteomes" id="UP000471126"/>
    </source>
</evidence>
<feature type="compositionally biased region" description="Polar residues" evidence="1">
    <location>
        <begin position="180"/>
        <end position="191"/>
    </location>
</feature>
<evidence type="ECO:0000313" key="2">
    <source>
        <dbReference type="EMBL" id="NEM05110.1"/>
    </source>
</evidence>
<reference evidence="2 3" key="1">
    <citation type="submission" date="2019-12" db="EMBL/GenBank/DDBJ databases">
        <title>WGS of CPCC 203550 I12A-02606.</title>
        <authorList>
            <person name="Jiang Z."/>
        </authorList>
    </citation>
    <scope>NUCLEOTIDE SEQUENCE [LARGE SCALE GENOMIC DNA]</scope>
    <source>
        <strain evidence="2 3">I12A-02606</strain>
    </source>
</reference>
<dbReference type="EMBL" id="JAAGWE010000008">
    <property type="protein sequence ID" value="NEM05110.1"/>
    <property type="molecule type" value="Genomic_DNA"/>
</dbReference>
<comment type="caution">
    <text evidence="2">The sequence shown here is derived from an EMBL/GenBank/DDBJ whole genome shotgun (WGS) entry which is preliminary data.</text>
</comment>
<organism evidence="2 3">
    <name type="scientific">Geodermatophilus normandii</name>
    <dbReference type="NCBI Taxonomy" id="1137989"/>
    <lineage>
        <taxon>Bacteria</taxon>
        <taxon>Bacillati</taxon>
        <taxon>Actinomycetota</taxon>
        <taxon>Actinomycetes</taxon>
        <taxon>Geodermatophilales</taxon>
        <taxon>Geodermatophilaceae</taxon>
        <taxon>Geodermatophilus</taxon>
    </lineage>
</organism>